<reference evidence="1" key="1">
    <citation type="journal article" date="2014" name="Int. J. Syst. Evol. Microbiol.">
        <title>Complete genome sequence of Corynebacterium casei LMG S-19264T (=DSM 44701T), isolated from a smear-ripened cheese.</title>
        <authorList>
            <consortium name="US DOE Joint Genome Institute (JGI-PGF)"/>
            <person name="Walter F."/>
            <person name="Albersmeier A."/>
            <person name="Kalinowski J."/>
            <person name="Ruckert C."/>
        </authorList>
    </citation>
    <scope>NUCLEOTIDE SEQUENCE</scope>
    <source>
        <strain evidence="1">JCM 3302</strain>
    </source>
</reference>
<evidence type="ECO:0000313" key="1">
    <source>
        <dbReference type="EMBL" id="GHE81453.1"/>
    </source>
</evidence>
<dbReference type="RefSeq" id="WP_189902306.1">
    <property type="nucleotide sequence ID" value="NZ_BNBC01000018.1"/>
</dbReference>
<proteinExistence type="predicted"/>
<organism evidence="1 2">
    <name type="scientific">Streptomyces spiralis</name>
    <dbReference type="NCBI Taxonomy" id="66376"/>
    <lineage>
        <taxon>Bacteria</taxon>
        <taxon>Bacillati</taxon>
        <taxon>Actinomycetota</taxon>
        <taxon>Actinomycetes</taxon>
        <taxon>Kitasatosporales</taxon>
        <taxon>Streptomycetaceae</taxon>
        <taxon>Streptomyces</taxon>
    </lineage>
</organism>
<evidence type="ECO:0000313" key="2">
    <source>
        <dbReference type="Proteomes" id="UP000641386"/>
    </source>
</evidence>
<name>A0A919A028_9ACTN</name>
<dbReference type="InterPro" id="IPR017645">
    <property type="entry name" value="Dnd_assoc_1"/>
</dbReference>
<sequence length="560" mass="61157">MTDSFTDLKRLADQLPGAAHGVTLKDGRIVVPGAPGMDVPQTPKAWLQHEAPTVWPNTPHGEPRPTLLFGIVKDAGAAHGRQPLDGALRDALERDLPGDSPQQRQALAAAMRSKFWTTAAGGRSRTLERRYLLPLHAQLPLSFQQEKAQGGKTAFGYKMFRGTVLPFLLSGPSGEVDRNLLDQVLEVFTDDQDLTRLDKKVLEIAADIAPEISGPQTETLINSSQKVLQRLHEAGGAFCAPSLDQFRHDLGQVLALDLPRRDRIHQLTLLLALHLTTRLYRAGLVLSLRLDRCVALFPGGQPGDPISAACAARCCGEPGQCDLSGTMRFRTGSGSFRPVKLTEPCVTSYRDLTSNYLLPLPVTISTANIARHAVYAAGGPTLTPADLEGVYDALAEDAALRTKFDAVARLLAVCRRYQLRRNSAVGAPVPAGLPGLHALRLALLESRRTTMRHEGRDVVHQLAKEVRTGRLIASNGNAATFFELDEDMLHLLVRLVCEDQLLAYSRFLEGLRRYGLAPQDPAEEQLLQSALSRLGMLKRYSDAGESAYVHHSSISNEEDL</sequence>
<accession>A0A919A028</accession>
<keyword evidence="2" id="KW-1185">Reference proteome</keyword>
<dbReference type="NCBIfam" id="TIGR03236">
    <property type="entry name" value="dnd_assoc_1"/>
    <property type="match status" value="1"/>
</dbReference>
<dbReference type="Proteomes" id="UP000641386">
    <property type="component" value="Unassembled WGS sequence"/>
</dbReference>
<dbReference type="EMBL" id="BNBC01000018">
    <property type="protein sequence ID" value="GHE81453.1"/>
    <property type="molecule type" value="Genomic_DNA"/>
</dbReference>
<comment type="caution">
    <text evidence="1">The sequence shown here is derived from an EMBL/GenBank/DDBJ whole genome shotgun (WGS) entry which is preliminary data.</text>
</comment>
<reference evidence="1" key="2">
    <citation type="submission" date="2020-09" db="EMBL/GenBank/DDBJ databases">
        <authorList>
            <person name="Sun Q."/>
            <person name="Ohkuma M."/>
        </authorList>
    </citation>
    <scope>NUCLEOTIDE SEQUENCE</scope>
    <source>
        <strain evidence="1">JCM 3302</strain>
    </source>
</reference>
<gene>
    <name evidence="1" type="ORF">GCM10014715_41300</name>
</gene>
<protein>
    <submittedName>
        <fullName evidence="1">Uncharacterized protein</fullName>
    </submittedName>
</protein>
<dbReference type="AlphaFoldDB" id="A0A919A028"/>